<feature type="compositionally biased region" description="Low complexity" evidence="1">
    <location>
        <begin position="35"/>
        <end position="45"/>
    </location>
</feature>
<gene>
    <name evidence="2" type="ORF">FHS29_001963</name>
</gene>
<reference evidence="2 3" key="1">
    <citation type="submission" date="2020-08" db="EMBL/GenBank/DDBJ databases">
        <title>Genomic Encyclopedia of Type Strains, Phase III (KMG-III): the genomes of soil and plant-associated and newly described type strains.</title>
        <authorList>
            <person name="Whitman W."/>
        </authorList>
    </citation>
    <scope>NUCLEOTIDE SEQUENCE [LARGE SCALE GENOMIC DNA]</scope>
    <source>
        <strain evidence="2 3">CECT 8640</strain>
    </source>
</reference>
<evidence type="ECO:0000256" key="1">
    <source>
        <dbReference type="SAM" id="MobiDB-lite"/>
    </source>
</evidence>
<feature type="compositionally biased region" description="Basic and acidic residues" evidence="1">
    <location>
        <begin position="215"/>
        <end position="226"/>
    </location>
</feature>
<dbReference type="EMBL" id="JACHJN010000003">
    <property type="protein sequence ID" value="MBB5955382.1"/>
    <property type="molecule type" value="Genomic_DNA"/>
</dbReference>
<evidence type="ECO:0000313" key="2">
    <source>
        <dbReference type="EMBL" id="MBB5955382.1"/>
    </source>
</evidence>
<accession>A0A841CA37</accession>
<organism evidence="2 3">
    <name type="scientific">Saccharothrix tamanrassetensis</name>
    <dbReference type="NCBI Taxonomy" id="1051531"/>
    <lineage>
        <taxon>Bacteria</taxon>
        <taxon>Bacillati</taxon>
        <taxon>Actinomycetota</taxon>
        <taxon>Actinomycetes</taxon>
        <taxon>Pseudonocardiales</taxon>
        <taxon>Pseudonocardiaceae</taxon>
        <taxon>Saccharothrix</taxon>
    </lineage>
</organism>
<evidence type="ECO:0000313" key="3">
    <source>
        <dbReference type="Proteomes" id="UP000547510"/>
    </source>
</evidence>
<feature type="region of interest" description="Disordered" evidence="1">
    <location>
        <begin position="167"/>
        <end position="249"/>
    </location>
</feature>
<feature type="compositionally biased region" description="Pro residues" evidence="1">
    <location>
        <begin position="46"/>
        <end position="55"/>
    </location>
</feature>
<sequence>MFMFQPLLGCRSRRYDAEPPSPPRTNRPRAPPPAFASLLAPSPSLGRPPRPPSLARPPAHARIDPSPRVLPVWPARRATTLVHGVQARFTACTPWTSVVVFDRSYGENTTPFAFPPRRSAKRRASLLILRIRTAPSLKRVLAGRADHQGSPQSQSSKDTSRLCVIPAWPGQRQPPLSGERKRKACLHSPDKRGSLRAGHTGMTHSRPKVCAGAQLRRDVRTREKEAGTGTAGVRRRPRPPPKNGGIYAT</sequence>
<proteinExistence type="predicted"/>
<name>A0A841CA37_9PSEU</name>
<dbReference type="Proteomes" id="UP000547510">
    <property type="component" value="Unassembled WGS sequence"/>
</dbReference>
<feature type="compositionally biased region" description="Pro residues" evidence="1">
    <location>
        <begin position="19"/>
        <end position="34"/>
    </location>
</feature>
<keyword evidence="3" id="KW-1185">Reference proteome</keyword>
<comment type="caution">
    <text evidence="2">The sequence shown here is derived from an EMBL/GenBank/DDBJ whole genome shotgun (WGS) entry which is preliminary data.</text>
</comment>
<dbReference type="AlphaFoldDB" id="A0A841CA37"/>
<feature type="region of interest" description="Disordered" evidence="1">
    <location>
        <begin position="1"/>
        <end position="66"/>
    </location>
</feature>
<protein>
    <submittedName>
        <fullName evidence="2">Uncharacterized protein</fullName>
    </submittedName>
</protein>